<dbReference type="RefSeq" id="XP_003565296.1">
    <property type="nucleotide sequence ID" value="XM_003565248.4"/>
</dbReference>
<dbReference type="InterPro" id="IPR008480">
    <property type="entry name" value="DUF761_pln"/>
</dbReference>
<evidence type="ECO:0000256" key="1">
    <source>
        <dbReference type="SAM" id="MobiDB-lite"/>
    </source>
</evidence>
<dbReference type="ExpressionAtlas" id="A0A0Q3MDW2">
    <property type="expression patterns" value="baseline and differential"/>
</dbReference>
<evidence type="ECO:0000313" key="3">
    <source>
        <dbReference type="EnsemblPlants" id="KQK02550"/>
    </source>
</evidence>
<evidence type="ECO:0000313" key="4">
    <source>
        <dbReference type="Proteomes" id="UP000008810"/>
    </source>
</evidence>
<dbReference type="FunCoup" id="A0A0Q3MDW2">
    <property type="interactions" value="327"/>
</dbReference>
<sequence length="188" mass="21141">MPRSSSISSSSKPILGRAMAILALPLSKAKARKSLLLFSKHRPWPGANRRRLRHYNYAYVGEYQFSPSASPLLLPRPPGVSTWRSIRKRSKTGSTVRMILASLCFCGAAAAEESAGLDGFLLPPPLPRTHESPRALGWAGDGDEEEIEEEEYGDEEVDGRAERFIERFYEEMRLQQQQQQSSLTHRLL</sequence>
<dbReference type="EMBL" id="CM000881">
    <property type="protein sequence ID" value="KQK02550.2"/>
    <property type="molecule type" value="Genomic_DNA"/>
</dbReference>
<dbReference type="KEGG" id="bdi:100830711"/>
<keyword evidence="4" id="KW-1185">Reference proteome</keyword>
<protein>
    <submittedName>
        <fullName evidence="2 3">Uncharacterized protein</fullName>
    </submittedName>
</protein>
<name>A0A0Q3MDW2_BRADI</name>
<gene>
    <name evidence="3" type="primary">LOC100830711</name>
    <name evidence="2" type="ORF">BRADI_2g02220v3</name>
</gene>
<organism evidence="2">
    <name type="scientific">Brachypodium distachyon</name>
    <name type="common">Purple false brome</name>
    <name type="synonym">Trachynia distachya</name>
    <dbReference type="NCBI Taxonomy" id="15368"/>
    <lineage>
        <taxon>Eukaryota</taxon>
        <taxon>Viridiplantae</taxon>
        <taxon>Streptophyta</taxon>
        <taxon>Embryophyta</taxon>
        <taxon>Tracheophyta</taxon>
        <taxon>Spermatophyta</taxon>
        <taxon>Magnoliopsida</taxon>
        <taxon>Liliopsida</taxon>
        <taxon>Poales</taxon>
        <taxon>Poaceae</taxon>
        <taxon>BOP clade</taxon>
        <taxon>Pooideae</taxon>
        <taxon>Stipodae</taxon>
        <taxon>Brachypodieae</taxon>
        <taxon>Brachypodium</taxon>
    </lineage>
</organism>
<dbReference type="AlphaFoldDB" id="A0A0Q3MDW2"/>
<feature type="region of interest" description="Disordered" evidence="1">
    <location>
        <begin position="131"/>
        <end position="156"/>
    </location>
</feature>
<feature type="compositionally biased region" description="Acidic residues" evidence="1">
    <location>
        <begin position="141"/>
        <end position="156"/>
    </location>
</feature>
<dbReference type="Proteomes" id="UP000008810">
    <property type="component" value="Chromosome 2"/>
</dbReference>
<dbReference type="PANTHER" id="PTHR33265">
    <property type="entry name" value="AVR9/CF-9 RAPIDLY ELICITED PROTEIN-RELATED"/>
    <property type="match status" value="1"/>
</dbReference>
<dbReference type="EnsemblPlants" id="KQK02550">
    <property type="protein sequence ID" value="KQK02550"/>
    <property type="gene ID" value="BRADI_2g02220v3"/>
</dbReference>
<reference evidence="2 3" key="1">
    <citation type="journal article" date="2010" name="Nature">
        <title>Genome sequencing and analysis of the model grass Brachypodium distachyon.</title>
        <authorList>
            <consortium name="International Brachypodium Initiative"/>
        </authorList>
    </citation>
    <scope>NUCLEOTIDE SEQUENCE [LARGE SCALE GENOMIC DNA]</scope>
    <source>
        <strain evidence="2 3">Bd21</strain>
    </source>
</reference>
<dbReference type="Gramene" id="KQK02550">
    <property type="protein sequence ID" value="KQK02550"/>
    <property type="gene ID" value="BRADI_2g02220v3"/>
</dbReference>
<reference evidence="3" key="3">
    <citation type="submission" date="2018-08" db="UniProtKB">
        <authorList>
            <consortium name="EnsemblPlants"/>
        </authorList>
    </citation>
    <scope>IDENTIFICATION</scope>
    <source>
        <strain evidence="3">cv. Bd21</strain>
    </source>
</reference>
<dbReference type="OrthoDB" id="1936669at2759"/>
<dbReference type="Pfam" id="PF05553">
    <property type="entry name" value="DUF761"/>
    <property type="match status" value="1"/>
</dbReference>
<reference evidence="2" key="2">
    <citation type="submission" date="2017-06" db="EMBL/GenBank/DDBJ databases">
        <title>WGS assembly of Brachypodium distachyon.</title>
        <authorList>
            <consortium name="The International Brachypodium Initiative"/>
            <person name="Lucas S."/>
            <person name="Harmon-Smith M."/>
            <person name="Lail K."/>
            <person name="Tice H."/>
            <person name="Grimwood J."/>
            <person name="Bruce D."/>
            <person name="Barry K."/>
            <person name="Shu S."/>
            <person name="Lindquist E."/>
            <person name="Wang M."/>
            <person name="Pitluck S."/>
            <person name="Vogel J.P."/>
            <person name="Garvin D.F."/>
            <person name="Mockler T.C."/>
            <person name="Schmutz J."/>
            <person name="Rokhsar D."/>
            <person name="Bevan M.W."/>
        </authorList>
    </citation>
    <scope>NUCLEOTIDE SEQUENCE</scope>
    <source>
        <strain evidence="2">Bd21</strain>
    </source>
</reference>
<dbReference type="GeneID" id="100830711"/>
<evidence type="ECO:0000313" key="2">
    <source>
        <dbReference type="EMBL" id="KQK02550.2"/>
    </source>
</evidence>
<proteinExistence type="predicted"/>
<accession>A0A0Q3MDW2</accession>
<dbReference type="PANTHER" id="PTHR33265:SF10">
    <property type="entry name" value="OS01G0133200 PROTEIN"/>
    <property type="match status" value="1"/>
</dbReference>